<comment type="caution">
    <text evidence="3">The sequence shown here is derived from an EMBL/GenBank/DDBJ whole genome shotgun (WGS) entry which is preliminary data.</text>
</comment>
<sequence>MGTSDKFNIILSKSAYKYLQRLPQNIRKRIATIIEEELSQDPFSSSKIKPLHGKLEGFYRYKESDLRIIYKVEKEQLTVYIYEIGPRGDIYKK</sequence>
<proteinExistence type="inferred from homology"/>
<keyword evidence="2" id="KW-1277">Toxin-antitoxin system</keyword>
<evidence type="ECO:0000313" key="4">
    <source>
        <dbReference type="Proteomes" id="UP000196803"/>
    </source>
</evidence>
<reference evidence="3 4" key="1">
    <citation type="submission" date="2017-05" db="EMBL/GenBank/DDBJ databases">
        <authorList>
            <person name="Varghese N."/>
            <person name="Submissions S."/>
        </authorList>
    </citation>
    <scope>NUCLEOTIDE SEQUENCE [LARGE SCALE GENOMIC DNA]</scope>
    <source>
        <strain evidence="3 4">MACB1020</strain>
    </source>
</reference>
<dbReference type="GeneID" id="31773627"/>
<keyword evidence="4" id="KW-1185">Reference proteome</keyword>
<evidence type="ECO:0000256" key="1">
    <source>
        <dbReference type="ARBA" id="ARBA00006226"/>
    </source>
</evidence>
<dbReference type="RefSeq" id="WP_015908605.1">
    <property type="nucleotide sequence ID" value="NZ_FUZJ01000001.1"/>
</dbReference>
<dbReference type="NCBIfam" id="TIGR02385">
    <property type="entry name" value="RelE_StbE"/>
    <property type="match status" value="1"/>
</dbReference>
<dbReference type="Proteomes" id="UP000196803">
    <property type="component" value="Unassembled WGS sequence"/>
</dbReference>
<protein>
    <submittedName>
        <fullName evidence="3">mRNA interferase RelE/StbE</fullName>
    </submittedName>
</protein>
<gene>
    <name evidence="3" type="ORF">SAMN05216240_0772</name>
</gene>
<dbReference type="Gene3D" id="3.30.2310.20">
    <property type="entry name" value="RelE-like"/>
    <property type="match status" value="1"/>
</dbReference>
<dbReference type="EMBL" id="FXXC01000001">
    <property type="protein sequence ID" value="SMR92014.1"/>
    <property type="molecule type" value="Genomic_DNA"/>
</dbReference>
<dbReference type="PANTHER" id="PTHR35601:SF1">
    <property type="entry name" value="TOXIN RELE"/>
    <property type="match status" value="1"/>
</dbReference>
<evidence type="ECO:0000313" key="3">
    <source>
        <dbReference type="EMBL" id="SMR92014.1"/>
    </source>
</evidence>
<evidence type="ECO:0000256" key="2">
    <source>
        <dbReference type="ARBA" id="ARBA00022649"/>
    </source>
</evidence>
<name>A0ABY1S728_CALBS</name>
<dbReference type="InterPro" id="IPR007712">
    <property type="entry name" value="RelE/ParE_toxin"/>
</dbReference>
<comment type="similarity">
    <text evidence="1">Belongs to the RelE toxin family.</text>
</comment>
<accession>A0ABY1S728</accession>
<dbReference type="PANTHER" id="PTHR35601">
    <property type="entry name" value="TOXIN RELE"/>
    <property type="match status" value="1"/>
</dbReference>
<dbReference type="InterPro" id="IPR035093">
    <property type="entry name" value="RelE/ParE_toxin_dom_sf"/>
</dbReference>
<dbReference type="SUPFAM" id="SSF143011">
    <property type="entry name" value="RelE-like"/>
    <property type="match status" value="1"/>
</dbReference>
<dbReference type="Pfam" id="PF05016">
    <property type="entry name" value="ParE_toxin"/>
    <property type="match status" value="1"/>
</dbReference>
<organism evidence="3 4">
    <name type="scientific">Caldicellulosiruptor bescii</name>
    <name type="common">Anaerocellum thermophilum</name>
    <dbReference type="NCBI Taxonomy" id="31899"/>
    <lineage>
        <taxon>Bacteria</taxon>
        <taxon>Bacillati</taxon>
        <taxon>Bacillota</taxon>
        <taxon>Bacillota incertae sedis</taxon>
        <taxon>Caldicellulosiruptorales</taxon>
        <taxon>Caldicellulosiruptoraceae</taxon>
        <taxon>Caldicellulosiruptor</taxon>
    </lineage>
</organism>